<dbReference type="KEGG" id="cjt:EG359_05590"/>
<proteinExistence type="predicted"/>
<name>A0A1N7HTZ1_9FLAO</name>
<gene>
    <name evidence="1" type="ORF">EG359_05590</name>
    <name evidence="2" type="ORF">SAMN05421768_101242</name>
</gene>
<dbReference type="EMBL" id="FTNZ01000001">
    <property type="protein sequence ID" value="SIS28324.1"/>
    <property type="molecule type" value="Genomic_DNA"/>
</dbReference>
<evidence type="ECO:0000313" key="1">
    <source>
        <dbReference type="EMBL" id="AZA99108.1"/>
    </source>
</evidence>
<dbReference type="RefSeq" id="WP_076351182.1">
    <property type="nucleotide sequence ID" value="NZ_CAMIMN010000305.1"/>
</dbReference>
<evidence type="ECO:0000313" key="4">
    <source>
        <dbReference type="Proteomes" id="UP000279541"/>
    </source>
</evidence>
<reference evidence="1 4" key="2">
    <citation type="submission" date="2018-11" db="EMBL/GenBank/DDBJ databases">
        <title>Proposal to divide the Flavobacteriaceae and reorganize its genera based on Amino Acid Identity values calculated from whole genome sequences.</title>
        <authorList>
            <person name="Nicholson A.C."/>
            <person name="Gulvik C.A."/>
            <person name="Whitney A.M."/>
            <person name="Humrighouse B.W."/>
            <person name="Bell M."/>
            <person name="Holmes B."/>
            <person name="Steigerwalt A.G."/>
            <person name="Villarma A."/>
            <person name="Sheth M."/>
            <person name="Batra D."/>
            <person name="Pryor J."/>
            <person name="Bernardet J.-F."/>
            <person name="Hugo C."/>
            <person name="Kampfer P."/>
            <person name="Newman J."/>
            <person name="McQuiston J.R."/>
        </authorList>
    </citation>
    <scope>NUCLEOTIDE SEQUENCE [LARGE SCALE GENOMIC DNA]</scope>
    <source>
        <strain evidence="1 4">DSM 16927</strain>
    </source>
</reference>
<protein>
    <submittedName>
        <fullName evidence="2">Uncharacterized protein</fullName>
    </submittedName>
</protein>
<dbReference type="STRING" id="112234.SAMN05421768_101242"/>
<dbReference type="EMBL" id="CP033926">
    <property type="protein sequence ID" value="AZA99108.1"/>
    <property type="molecule type" value="Genomic_DNA"/>
</dbReference>
<accession>A0A1N7HTZ1</accession>
<reference evidence="2 3" key="1">
    <citation type="submission" date="2017-01" db="EMBL/GenBank/DDBJ databases">
        <authorList>
            <person name="Mah S.A."/>
            <person name="Swanson W.J."/>
            <person name="Moy G.W."/>
            <person name="Vacquier V.D."/>
        </authorList>
    </citation>
    <scope>NUCLEOTIDE SEQUENCE [LARGE SCALE GENOMIC DNA]</scope>
    <source>
        <strain evidence="2 3">DSM 16927</strain>
    </source>
</reference>
<organism evidence="2 3">
    <name type="scientific">Chryseobacterium joostei</name>
    <dbReference type="NCBI Taxonomy" id="112234"/>
    <lineage>
        <taxon>Bacteria</taxon>
        <taxon>Pseudomonadati</taxon>
        <taxon>Bacteroidota</taxon>
        <taxon>Flavobacteriia</taxon>
        <taxon>Flavobacteriales</taxon>
        <taxon>Weeksellaceae</taxon>
        <taxon>Chryseobacterium group</taxon>
        <taxon>Chryseobacterium</taxon>
    </lineage>
</organism>
<dbReference type="AlphaFoldDB" id="A0A1N7HTZ1"/>
<dbReference type="Proteomes" id="UP000186106">
    <property type="component" value="Unassembled WGS sequence"/>
</dbReference>
<dbReference type="Proteomes" id="UP000279541">
    <property type="component" value="Chromosome"/>
</dbReference>
<evidence type="ECO:0000313" key="3">
    <source>
        <dbReference type="Proteomes" id="UP000186106"/>
    </source>
</evidence>
<keyword evidence="4" id="KW-1185">Reference proteome</keyword>
<evidence type="ECO:0000313" key="2">
    <source>
        <dbReference type="EMBL" id="SIS28324.1"/>
    </source>
</evidence>
<sequence length="206" mass="24181">MNQQKIIVKTESSNLWWGVYGLTEKTGWEDIELFYESGERVGYVCLNAKSYLRSSLVSLENKPDEKDFYEALQSYLTDNKCHYWFYYNKKEDEHFFEVPYEAPRNEEGIKPCFIDIWHSDEGIGIQTIESAVAEFADKFLKIKDCLVEVKRDVTLEEALVSFKENEERFGGKTPHEIIFSEELVTELSALWKMNNNDVLKKLKESI</sequence>
<dbReference type="OrthoDB" id="2677707at2"/>